<proteinExistence type="predicted"/>
<feature type="transmembrane region" description="Helical" evidence="1">
    <location>
        <begin position="12"/>
        <end position="34"/>
    </location>
</feature>
<dbReference type="AlphaFoldDB" id="E6QKH9"/>
<keyword evidence="1" id="KW-0472">Membrane</keyword>
<keyword evidence="1" id="KW-0812">Transmembrane</keyword>
<protein>
    <submittedName>
        <fullName evidence="2">Uncharacterized protein</fullName>
    </submittedName>
</protein>
<dbReference type="EMBL" id="CABQ01000133">
    <property type="protein sequence ID" value="CBI07747.1"/>
    <property type="molecule type" value="Genomic_DNA"/>
</dbReference>
<evidence type="ECO:0000256" key="1">
    <source>
        <dbReference type="SAM" id="Phobius"/>
    </source>
</evidence>
<gene>
    <name evidence="2" type="ORF">CARN6_1127</name>
</gene>
<sequence length="64" mass="6688">MQAKPREVFAGVVGYSLSVVTTGASIVDACVVIAKPALWWVGDGYAGIRAAHPCRKERGMDGAP</sequence>
<keyword evidence="1" id="KW-1133">Transmembrane helix</keyword>
<comment type="caution">
    <text evidence="2">The sequence shown here is derived from an EMBL/GenBank/DDBJ whole genome shotgun (WGS) entry which is preliminary data.</text>
</comment>
<organism evidence="2">
    <name type="scientific">mine drainage metagenome</name>
    <dbReference type="NCBI Taxonomy" id="410659"/>
    <lineage>
        <taxon>unclassified sequences</taxon>
        <taxon>metagenomes</taxon>
        <taxon>ecological metagenomes</taxon>
    </lineage>
</organism>
<reference evidence="2" key="1">
    <citation type="submission" date="2009-10" db="EMBL/GenBank/DDBJ databases">
        <title>Diversity of trophic interactions inside an arsenic-rich microbial ecosystem.</title>
        <authorList>
            <person name="Bertin P.N."/>
            <person name="Heinrich-Salmeron A."/>
            <person name="Pelletier E."/>
            <person name="Goulhen-Chollet F."/>
            <person name="Arsene-Ploetze F."/>
            <person name="Gallien S."/>
            <person name="Calteau A."/>
            <person name="Vallenet D."/>
            <person name="Casiot C."/>
            <person name="Chane-Woon-Ming B."/>
            <person name="Giloteaux L."/>
            <person name="Barakat M."/>
            <person name="Bonnefoy V."/>
            <person name="Bruneel O."/>
            <person name="Chandler M."/>
            <person name="Cleiss J."/>
            <person name="Duran R."/>
            <person name="Elbaz-Poulichet F."/>
            <person name="Fonknechten N."/>
            <person name="Lauga B."/>
            <person name="Mornico D."/>
            <person name="Ortet P."/>
            <person name="Schaeffer C."/>
            <person name="Siguier P."/>
            <person name="Alexander Thil Smith A."/>
            <person name="Van Dorsselaer A."/>
            <person name="Weissenbach J."/>
            <person name="Medigue C."/>
            <person name="Le Paslier D."/>
        </authorList>
    </citation>
    <scope>NUCLEOTIDE SEQUENCE</scope>
</reference>
<accession>E6QKH9</accession>
<evidence type="ECO:0000313" key="2">
    <source>
        <dbReference type="EMBL" id="CBI07747.1"/>
    </source>
</evidence>
<name>E6QKH9_9ZZZZ</name>